<keyword evidence="4" id="KW-1185">Reference proteome</keyword>
<organism evidence="5">
    <name type="scientific">Haemonchus placei</name>
    <name type="common">Barber's pole worm</name>
    <dbReference type="NCBI Taxonomy" id="6290"/>
    <lineage>
        <taxon>Eukaryota</taxon>
        <taxon>Metazoa</taxon>
        <taxon>Ecdysozoa</taxon>
        <taxon>Nematoda</taxon>
        <taxon>Chromadorea</taxon>
        <taxon>Rhabditida</taxon>
        <taxon>Rhabditina</taxon>
        <taxon>Rhabditomorpha</taxon>
        <taxon>Strongyloidea</taxon>
        <taxon>Trichostrongylidae</taxon>
        <taxon>Haemonchus</taxon>
    </lineage>
</organism>
<sequence length="104" mass="12374">MIWYYLLVFLTSHSILNVQARQTCSWEVCNRWSNEAGVINVHLVPHTHDDLGWIKTVDQYYYGGNNLFNSYSFKILFCQKNVLHFSEVFLHFFKMLTSENFLSN</sequence>
<evidence type="ECO:0000259" key="2">
    <source>
        <dbReference type="Pfam" id="PF01074"/>
    </source>
</evidence>
<dbReference type="EMBL" id="UZAF01021004">
    <property type="protein sequence ID" value="VDO74671.1"/>
    <property type="molecule type" value="Genomic_DNA"/>
</dbReference>
<gene>
    <name evidence="3" type="ORF">HPLM_LOCUS19041</name>
</gene>
<dbReference type="InterPro" id="IPR011330">
    <property type="entry name" value="Glyco_hydro/deAcase_b/a-brl"/>
</dbReference>
<proteinExistence type="predicted"/>
<dbReference type="PANTHER" id="PTHR11607">
    <property type="entry name" value="ALPHA-MANNOSIDASE"/>
    <property type="match status" value="1"/>
</dbReference>
<dbReference type="SUPFAM" id="SSF88713">
    <property type="entry name" value="Glycoside hydrolase/deacetylase"/>
    <property type="match status" value="1"/>
</dbReference>
<dbReference type="GO" id="GO:0004559">
    <property type="term" value="F:alpha-mannosidase activity"/>
    <property type="evidence" value="ECO:0007669"/>
    <property type="project" value="InterPro"/>
</dbReference>
<dbReference type="InterPro" id="IPR050843">
    <property type="entry name" value="Glycosyl_Hydrlase_38"/>
</dbReference>
<evidence type="ECO:0000313" key="5">
    <source>
        <dbReference type="WBParaSite" id="HPLM_0001904901-mRNA-1"/>
    </source>
</evidence>
<evidence type="ECO:0000313" key="4">
    <source>
        <dbReference type="Proteomes" id="UP000268014"/>
    </source>
</evidence>
<protein>
    <submittedName>
        <fullName evidence="5">Glyco_hydro_38N domain-containing protein</fullName>
    </submittedName>
</protein>
<feature type="signal peptide" evidence="1">
    <location>
        <begin position="1"/>
        <end position="20"/>
    </location>
</feature>
<dbReference type="GO" id="GO:0006013">
    <property type="term" value="P:mannose metabolic process"/>
    <property type="evidence" value="ECO:0007669"/>
    <property type="project" value="InterPro"/>
</dbReference>
<dbReference type="OrthoDB" id="2016903at2759"/>
<accession>A0A0N4X3V7</accession>
<dbReference type="AlphaFoldDB" id="A0A0N4X3V7"/>
<dbReference type="WBParaSite" id="HPLM_0001904901-mRNA-1">
    <property type="protein sequence ID" value="HPLM_0001904901-mRNA-1"/>
    <property type="gene ID" value="HPLM_0001904901"/>
</dbReference>
<feature type="domain" description="Glycoside hydrolase family 38 N-terminal" evidence="2">
    <location>
        <begin position="40"/>
        <end position="71"/>
    </location>
</feature>
<evidence type="ECO:0000256" key="1">
    <source>
        <dbReference type="SAM" id="SignalP"/>
    </source>
</evidence>
<keyword evidence="1" id="KW-0732">Signal</keyword>
<evidence type="ECO:0000313" key="3">
    <source>
        <dbReference type="EMBL" id="VDO74671.1"/>
    </source>
</evidence>
<reference evidence="3 4" key="2">
    <citation type="submission" date="2018-11" db="EMBL/GenBank/DDBJ databases">
        <authorList>
            <consortium name="Pathogen Informatics"/>
        </authorList>
    </citation>
    <scope>NUCLEOTIDE SEQUENCE [LARGE SCALE GENOMIC DNA]</scope>
    <source>
        <strain evidence="3 4">MHpl1</strain>
    </source>
</reference>
<dbReference type="GO" id="GO:0005764">
    <property type="term" value="C:lysosome"/>
    <property type="evidence" value="ECO:0007669"/>
    <property type="project" value="TreeGrafter"/>
</dbReference>
<name>A0A0N4X3V7_HAEPC</name>
<feature type="chain" id="PRO_5043124476" evidence="1">
    <location>
        <begin position="21"/>
        <end position="104"/>
    </location>
</feature>
<dbReference type="Gene3D" id="3.20.110.10">
    <property type="entry name" value="Glycoside hydrolase 38, N terminal domain"/>
    <property type="match status" value="1"/>
</dbReference>
<dbReference type="Proteomes" id="UP000268014">
    <property type="component" value="Unassembled WGS sequence"/>
</dbReference>
<dbReference type="InterPro" id="IPR000602">
    <property type="entry name" value="Glyco_hydro_38_N"/>
</dbReference>
<reference evidence="5" key="1">
    <citation type="submission" date="2017-02" db="UniProtKB">
        <authorList>
            <consortium name="WormBaseParasite"/>
        </authorList>
    </citation>
    <scope>IDENTIFICATION</scope>
</reference>
<dbReference type="Pfam" id="PF01074">
    <property type="entry name" value="Glyco_hydro_38N"/>
    <property type="match status" value="1"/>
</dbReference>
<dbReference type="InterPro" id="IPR027291">
    <property type="entry name" value="Glyco_hydro_38_N_sf"/>
</dbReference>
<dbReference type="PANTHER" id="PTHR11607:SF3">
    <property type="entry name" value="LYSOSOMAL ALPHA-MANNOSIDASE"/>
    <property type="match status" value="1"/>
</dbReference>
<dbReference type="STRING" id="6290.A0A0N4X3V7"/>